<evidence type="ECO:0000256" key="3">
    <source>
        <dbReference type="ARBA" id="ARBA00022801"/>
    </source>
</evidence>
<sequence length="314" mass="33853">MHSIELGNVSVTRIEHFDNRPLPPAEFFPGIDPDLWRANRSWLAPDHWDPEADRVRVAVHTWLLRSAGRTIVVDTGLGAGAGRPGMPEGAPLPAALASVGVRPEDVDLVICTHLHADHVGWNTRVTDDGEWVPTFPRARYLFSRPDLDFFDPDGLVESPGRSAAVFAASIEPILRAGQAEIWDDTYTIDEDLRLTLAPGHTPGLGVLTLTSGADRAVFVGDLLHGPIQILEPHVSSCFCHDPAASARSRHRVLAWAADHAALVVPAHFGGSRAVEVAREGSRFTVRRWAGFSAGSTPGSARGAAQGTARVVREP</sequence>
<protein>
    <recommendedName>
        <fullName evidence="6">Metallo-beta-lactamase domain-containing protein</fullName>
    </recommendedName>
</protein>
<dbReference type="InterPro" id="IPR051013">
    <property type="entry name" value="MBL_superfamily_lactonases"/>
</dbReference>
<dbReference type="GO" id="GO:0046872">
    <property type="term" value="F:metal ion binding"/>
    <property type="evidence" value="ECO:0007669"/>
    <property type="project" value="UniProtKB-KW"/>
</dbReference>
<evidence type="ECO:0000256" key="1">
    <source>
        <dbReference type="ARBA" id="ARBA00007749"/>
    </source>
</evidence>
<evidence type="ECO:0000256" key="2">
    <source>
        <dbReference type="ARBA" id="ARBA00022723"/>
    </source>
</evidence>
<dbReference type="STRING" id="159449.B4N89_13190"/>
<dbReference type="Gene3D" id="3.60.15.10">
    <property type="entry name" value="Ribonuclease Z/Hydroxyacylglutathione hydrolase-like"/>
    <property type="match status" value="1"/>
</dbReference>
<comment type="caution">
    <text evidence="7">The sequence shown here is derived from an EMBL/GenBank/DDBJ whole genome shotgun (WGS) entry which is preliminary data.</text>
</comment>
<keyword evidence="4" id="KW-0862">Zinc</keyword>
<evidence type="ECO:0000256" key="5">
    <source>
        <dbReference type="SAM" id="MobiDB-lite"/>
    </source>
</evidence>
<dbReference type="EMBL" id="MWQN01000001">
    <property type="protein sequence ID" value="OPC81766.1"/>
    <property type="molecule type" value="Genomic_DNA"/>
</dbReference>
<dbReference type="PANTHER" id="PTHR42978">
    <property type="entry name" value="QUORUM-QUENCHING LACTONASE YTNP-RELATED-RELATED"/>
    <property type="match status" value="1"/>
</dbReference>
<dbReference type="InterPro" id="IPR036866">
    <property type="entry name" value="RibonucZ/Hydroxyglut_hydro"/>
</dbReference>
<dbReference type="InterPro" id="IPR001279">
    <property type="entry name" value="Metallo-B-lactamas"/>
</dbReference>
<evidence type="ECO:0000313" key="7">
    <source>
        <dbReference type="EMBL" id="OPC81766.1"/>
    </source>
</evidence>
<accession>A0A1T3NY35</accession>
<organism evidence="7 8">
    <name type="scientific">Embleya scabrispora</name>
    <dbReference type="NCBI Taxonomy" id="159449"/>
    <lineage>
        <taxon>Bacteria</taxon>
        <taxon>Bacillati</taxon>
        <taxon>Actinomycetota</taxon>
        <taxon>Actinomycetes</taxon>
        <taxon>Kitasatosporales</taxon>
        <taxon>Streptomycetaceae</taxon>
        <taxon>Embleya</taxon>
    </lineage>
</organism>
<reference evidence="7 8" key="1">
    <citation type="submission" date="2017-03" db="EMBL/GenBank/DDBJ databases">
        <title>Draft genome sequence of Streptomyces scabrisporus NF3, endophyte isolated from Amphipterygium adstringens.</title>
        <authorList>
            <person name="Vazquez M."/>
            <person name="Ceapa C.D."/>
            <person name="Rodriguez Luna D."/>
            <person name="Sanchez Esquivel S."/>
        </authorList>
    </citation>
    <scope>NUCLEOTIDE SEQUENCE [LARGE SCALE GENOMIC DNA]</scope>
    <source>
        <strain evidence="7 8">NF3</strain>
    </source>
</reference>
<gene>
    <name evidence="7" type="ORF">B4N89_13190</name>
</gene>
<name>A0A1T3NY35_9ACTN</name>
<dbReference type="SMART" id="SM00849">
    <property type="entry name" value="Lactamase_B"/>
    <property type="match status" value="1"/>
</dbReference>
<dbReference type="AlphaFoldDB" id="A0A1T3NY35"/>
<dbReference type="PANTHER" id="PTHR42978:SF6">
    <property type="entry name" value="QUORUM-QUENCHING LACTONASE YTNP-RELATED"/>
    <property type="match status" value="1"/>
</dbReference>
<dbReference type="GO" id="GO:0016787">
    <property type="term" value="F:hydrolase activity"/>
    <property type="evidence" value="ECO:0007669"/>
    <property type="project" value="UniProtKB-KW"/>
</dbReference>
<dbReference type="RefSeq" id="WP_078976041.1">
    <property type="nucleotide sequence ID" value="NZ_MWQN01000001.1"/>
</dbReference>
<feature type="domain" description="Metallo-beta-lactamase" evidence="6">
    <location>
        <begin position="58"/>
        <end position="267"/>
    </location>
</feature>
<dbReference type="Proteomes" id="UP000190037">
    <property type="component" value="Unassembled WGS sequence"/>
</dbReference>
<dbReference type="Pfam" id="PF00753">
    <property type="entry name" value="Lactamase_B"/>
    <property type="match status" value="1"/>
</dbReference>
<proteinExistence type="inferred from homology"/>
<dbReference type="SUPFAM" id="SSF56281">
    <property type="entry name" value="Metallo-hydrolase/oxidoreductase"/>
    <property type="match status" value="1"/>
</dbReference>
<dbReference type="OrthoDB" id="5177904at2"/>
<comment type="similarity">
    <text evidence="1">Belongs to the metallo-beta-lactamase superfamily.</text>
</comment>
<dbReference type="CDD" id="cd16277">
    <property type="entry name" value="metallo-hydrolase-like_MBL-fold"/>
    <property type="match status" value="1"/>
</dbReference>
<keyword evidence="8" id="KW-1185">Reference proteome</keyword>
<keyword evidence="3" id="KW-0378">Hydrolase</keyword>
<evidence type="ECO:0000313" key="8">
    <source>
        <dbReference type="Proteomes" id="UP000190037"/>
    </source>
</evidence>
<feature type="region of interest" description="Disordered" evidence="5">
    <location>
        <begin position="294"/>
        <end position="314"/>
    </location>
</feature>
<evidence type="ECO:0000256" key="4">
    <source>
        <dbReference type="ARBA" id="ARBA00022833"/>
    </source>
</evidence>
<evidence type="ECO:0000259" key="6">
    <source>
        <dbReference type="SMART" id="SM00849"/>
    </source>
</evidence>
<keyword evidence="2" id="KW-0479">Metal-binding</keyword>